<dbReference type="SMART" id="SM00950">
    <property type="entry name" value="Piwi"/>
    <property type="match status" value="1"/>
</dbReference>
<dbReference type="Pfam" id="PF02171">
    <property type="entry name" value="Piwi"/>
    <property type="match status" value="1"/>
</dbReference>
<dbReference type="GO" id="GO:0003723">
    <property type="term" value="F:RNA binding"/>
    <property type="evidence" value="ECO:0007669"/>
    <property type="project" value="InterPro"/>
</dbReference>
<dbReference type="Pfam" id="PF16488">
    <property type="entry name" value="ArgoL2"/>
    <property type="match status" value="1"/>
</dbReference>
<dbReference type="WBParaSite" id="TMUE_1000005040.1">
    <property type="protein sequence ID" value="TMUE_1000005040.1"/>
    <property type="gene ID" value="WBGene00292350"/>
</dbReference>
<dbReference type="AlphaFoldDB" id="A0A5S6QD81"/>
<dbReference type="InterPro" id="IPR012337">
    <property type="entry name" value="RNaseH-like_sf"/>
</dbReference>
<evidence type="ECO:0000313" key="4">
    <source>
        <dbReference type="WBParaSite" id="TMUE_1000005040.1"/>
    </source>
</evidence>
<dbReference type="STRING" id="70415.A0A5S6QD81"/>
<dbReference type="PROSITE" id="PS50822">
    <property type="entry name" value="PIWI"/>
    <property type="match status" value="1"/>
</dbReference>
<dbReference type="PANTHER" id="PTHR22891">
    <property type="entry name" value="EUKARYOTIC TRANSLATION INITIATION FACTOR 2C"/>
    <property type="match status" value="1"/>
</dbReference>
<dbReference type="Proteomes" id="UP000046395">
    <property type="component" value="Unassembled WGS sequence"/>
</dbReference>
<dbReference type="Gene3D" id="3.30.420.10">
    <property type="entry name" value="Ribonuclease H-like superfamily/Ribonuclease H"/>
    <property type="match status" value="1"/>
</dbReference>
<dbReference type="Pfam" id="PF08699">
    <property type="entry name" value="ArgoL1"/>
    <property type="match status" value="1"/>
</dbReference>
<proteinExistence type="predicted"/>
<feature type="domain" description="Piwi" evidence="2">
    <location>
        <begin position="533"/>
        <end position="839"/>
    </location>
</feature>
<dbReference type="InterPro" id="IPR032472">
    <property type="entry name" value="ArgoL2"/>
</dbReference>
<feature type="domain" description="PAZ" evidence="1">
    <location>
        <begin position="239"/>
        <end position="359"/>
    </location>
</feature>
<evidence type="ECO:0000259" key="1">
    <source>
        <dbReference type="PROSITE" id="PS50821"/>
    </source>
</evidence>
<dbReference type="CDD" id="cd02846">
    <property type="entry name" value="PAZ_argonaute_like"/>
    <property type="match status" value="1"/>
</dbReference>
<organism evidence="3 4">
    <name type="scientific">Trichuris muris</name>
    <name type="common">Mouse whipworm</name>
    <dbReference type="NCBI Taxonomy" id="70415"/>
    <lineage>
        <taxon>Eukaryota</taxon>
        <taxon>Metazoa</taxon>
        <taxon>Ecdysozoa</taxon>
        <taxon>Nematoda</taxon>
        <taxon>Enoplea</taxon>
        <taxon>Dorylaimia</taxon>
        <taxon>Trichinellida</taxon>
        <taxon>Trichuridae</taxon>
        <taxon>Trichuris</taxon>
    </lineage>
</organism>
<dbReference type="Gene3D" id="3.40.50.2300">
    <property type="match status" value="1"/>
</dbReference>
<dbReference type="Pfam" id="PF02170">
    <property type="entry name" value="PAZ"/>
    <property type="match status" value="1"/>
</dbReference>
<dbReference type="InterPro" id="IPR014811">
    <property type="entry name" value="ArgoL1"/>
</dbReference>
<dbReference type="SMART" id="SM01163">
    <property type="entry name" value="DUF1785"/>
    <property type="match status" value="1"/>
</dbReference>
<evidence type="ECO:0000313" key="3">
    <source>
        <dbReference type="Proteomes" id="UP000046395"/>
    </source>
</evidence>
<dbReference type="InterPro" id="IPR036397">
    <property type="entry name" value="RNaseH_sf"/>
</dbReference>
<dbReference type="InterPro" id="IPR003165">
    <property type="entry name" value="Piwi"/>
</dbReference>
<name>A0A5S6QD81_TRIMR</name>
<dbReference type="InterPro" id="IPR036085">
    <property type="entry name" value="PAZ_dom_sf"/>
</dbReference>
<dbReference type="PROSITE" id="PS50821">
    <property type="entry name" value="PAZ"/>
    <property type="match status" value="1"/>
</dbReference>
<sequence>MSTQLCCDPPSVPNGEILTGVIGRPDYGSEGVQIDLISNFIRLKKTVQRDIVVTQYSVDINNDKVKVEMEDKLIAFWRLVETMPNIFTNCFGLAYDGDSVLFTEHPLFLPDDMLEETVDIRLVHDADQTTRRIKISIKMCGPIKVKFKKPLVGISDRKTAIQVVNVILSQGFTCPFARRWKQSYVIGRTNYLLPPTQGVSSNGAVEIWSGLYASAVLGDDCIPMINVDVCHAPFYRPQPLLQYICDVLNGDESPKYAITQLQSQTRLSTGELSIVGPAVTGLQVWLTGNGDNDKRLPISGIAADASLQMVTSRDGRHISVADHYRKALYPLRYTRMPAVKIGRAESSFYVPMEFCHVANKQRVSKENLTNAQMRWLERESRSDAVTRLKECTTIMDRVNFATDEFIQTFGMQISGQFVEVTGRVLRAPVLHYKRDGLLAVVRPSNGVWRINRLQLFEAADCNNFSAIVISSNALMVNRVDQFCRELATACVRLGMNMSPQADDILSIKTVTHLETTLEQLLDNYKEARKDCRIVFVFVNGDTDYKHVKYVAEKKYGVMTQCVTPRVVDEVIVNHSEMLVMNLCYQVNMKLGGVSTGLLAVPEVTDFLTEHYTLMLGVVTSAANVGHTAPPSAGAVVGNVLPSCTRYGSSLRIRTKGSQWKLCMREAYRERITQFFDANNNRPCRIIVFCSGMGEDQLEQVLREEFDSLCSACSVFENGYRPRITFIAVQDDHHAVFTCKNARIAVGSGRNIPAGTVIDRQVTSPDGYDFYLCSSPPVTAAITPSKYHVLYDENNLGSNVVQAISYHLCYAHGRSARSSHIPAPLYLAQIATSRAREHVNYMLNSNEAFAKRYWKNELTHADVAEIVKLHEKIQRTMYFV</sequence>
<dbReference type="SUPFAM" id="SSF101690">
    <property type="entry name" value="PAZ domain"/>
    <property type="match status" value="1"/>
</dbReference>
<dbReference type="Gene3D" id="2.170.260.10">
    <property type="entry name" value="paz domain"/>
    <property type="match status" value="1"/>
</dbReference>
<dbReference type="InterPro" id="IPR003100">
    <property type="entry name" value="PAZ_dom"/>
</dbReference>
<reference evidence="4" key="1">
    <citation type="submission" date="2019-12" db="UniProtKB">
        <authorList>
            <consortium name="WormBaseParasite"/>
        </authorList>
    </citation>
    <scope>IDENTIFICATION</scope>
</reference>
<accession>A0A5S6QD81</accession>
<evidence type="ECO:0000259" key="2">
    <source>
        <dbReference type="PROSITE" id="PS50822"/>
    </source>
</evidence>
<keyword evidence="3" id="KW-1185">Reference proteome</keyword>
<dbReference type="SUPFAM" id="SSF53098">
    <property type="entry name" value="Ribonuclease H-like"/>
    <property type="match status" value="1"/>
</dbReference>
<protein>
    <submittedName>
        <fullName evidence="4">Piwi domain-containing protein</fullName>
    </submittedName>
</protein>